<accession>A0A411E9Y8</accession>
<evidence type="ECO:0000313" key="2">
    <source>
        <dbReference type="EMBL" id="QBA64458.1"/>
    </source>
</evidence>
<dbReference type="KEGG" id="mur:EQY75_07935"/>
<dbReference type="RefSeq" id="WP_129604652.1">
    <property type="nucleotide sequence ID" value="NZ_CP035544.1"/>
</dbReference>
<evidence type="ECO:0000256" key="1">
    <source>
        <dbReference type="SAM" id="Phobius"/>
    </source>
</evidence>
<dbReference type="EMBL" id="CP035544">
    <property type="protein sequence ID" value="QBA64458.1"/>
    <property type="molecule type" value="Genomic_DNA"/>
</dbReference>
<keyword evidence="3" id="KW-1185">Reference proteome</keyword>
<evidence type="ECO:0000313" key="3">
    <source>
        <dbReference type="Proteomes" id="UP000290889"/>
    </source>
</evidence>
<feature type="transmembrane region" description="Helical" evidence="1">
    <location>
        <begin position="76"/>
        <end position="95"/>
    </location>
</feature>
<dbReference type="OrthoDB" id="981524at2"/>
<dbReference type="AlphaFoldDB" id="A0A411E9Y8"/>
<name>A0A411E9Y8_9FLAO</name>
<dbReference type="Proteomes" id="UP000290889">
    <property type="component" value="Chromosome"/>
</dbReference>
<keyword evidence="1" id="KW-0812">Transmembrane</keyword>
<organism evidence="2 3">
    <name type="scientific">Muriicola soli</name>
    <dbReference type="NCBI Taxonomy" id="2507538"/>
    <lineage>
        <taxon>Bacteria</taxon>
        <taxon>Pseudomonadati</taxon>
        <taxon>Bacteroidota</taxon>
        <taxon>Flavobacteriia</taxon>
        <taxon>Flavobacteriales</taxon>
        <taxon>Flavobacteriaceae</taxon>
        <taxon>Muriicola</taxon>
    </lineage>
</organism>
<proteinExistence type="predicted"/>
<protein>
    <submittedName>
        <fullName evidence="2">Uncharacterized protein</fullName>
    </submittedName>
</protein>
<sequence>MKDISKENSFKTPPGYFEGLSDQILKKIQEEDTGKLPKKEGFGVPENYFDQLEKDILTKTVQKETPVIKLKQYKSYFYAAAAIAAIFILVIGLEWNTTQTLNFDDLAEADITSYIESRDLELSNSEIAEVIPLANLEMDDFMESSVDSEQIMDYLEDSINDLDELNIDLNEEYQ</sequence>
<keyword evidence="1" id="KW-1133">Transmembrane helix</keyword>
<gene>
    <name evidence="2" type="ORF">EQY75_07935</name>
</gene>
<keyword evidence="1" id="KW-0472">Membrane</keyword>
<reference evidence="2 3" key="1">
    <citation type="submission" date="2019-01" db="EMBL/GenBank/DDBJ databases">
        <title>Muriicola soli sp. nov., isolated from soil.</title>
        <authorList>
            <person name="Kang H.J."/>
            <person name="Kim S.B."/>
        </authorList>
    </citation>
    <scope>NUCLEOTIDE SEQUENCE [LARGE SCALE GENOMIC DNA]</scope>
    <source>
        <strain evidence="2 3">MMS17-SY002</strain>
    </source>
</reference>